<name>A0ABY4J4X0_9BACT</name>
<organism evidence="1 2">
    <name type="scientific">Hymenobacter sublimis</name>
    <dbReference type="NCBI Taxonomy" id="2933777"/>
    <lineage>
        <taxon>Bacteria</taxon>
        <taxon>Pseudomonadati</taxon>
        <taxon>Bacteroidota</taxon>
        <taxon>Cytophagia</taxon>
        <taxon>Cytophagales</taxon>
        <taxon>Hymenobacteraceae</taxon>
        <taxon>Hymenobacter</taxon>
    </lineage>
</organism>
<sequence>MAAYRILANGTRDFELLAADGTALGALHYSEWFSFKAVATLADGSAFQLEPKGFWGTTIELKDHDKVLLNFKMNWDGNIILKSKLNDSSHAFVFKTKSMLKSEYVLRGRNEQELLVVKPDFEWSKFNYNYTFTTTEEFEASDSKALLLLTVLHCANYYMTMMSSAVTTMIAAT</sequence>
<dbReference type="Proteomes" id="UP000829647">
    <property type="component" value="Chromosome"/>
</dbReference>
<accession>A0ABY4J4X0</accession>
<reference evidence="1 2" key="1">
    <citation type="submission" date="2022-04" db="EMBL/GenBank/DDBJ databases">
        <title>Hymenobacter sp. isolated from the air.</title>
        <authorList>
            <person name="Won M."/>
            <person name="Lee C.-M."/>
            <person name="Woen H.-Y."/>
            <person name="Kwon S.-W."/>
        </authorList>
    </citation>
    <scope>NUCLEOTIDE SEQUENCE [LARGE SCALE GENOMIC DNA]</scope>
    <source>
        <strain evidence="2">5516 S-25</strain>
    </source>
</reference>
<keyword evidence="2" id="KW-1185">Reference proteome</keyword>
<proteinExistence type="predicted"/>
<evidence type="ECO:0000313" key="1">
    <source>
        <dbReference type="EMBL" id="UPL47890.1"/>
    </source>
</evidence>
<dbReference type="EMBL" id="CP095848">
    <property type="protein sequence ID" value="UPL47890.1"/>
    <property type="molecule type" value="Genomic_DNA"/>
</dbReference>
<gene>
    <name evidence="1" type="ORF">MWH26_11860</name>
</gene>
<protein>
    <submittedName>
        <fullName evidence="1">Uncharacterized protein</fullName>
    </submittedName>
</protein>
<evidence type="ECO:0000313" key="2">
    <source>
        <dbReference type="Proteomes" id="UP000829647"/>
    </source>
</evidence>
<dbReference type="RefSeq" id="WP_247974458.1">
    <property type="nucleotide sequence ID" value="NZ_CP095848.1"/>
</dbReference>